<name>A0A010S3B7_9PEZI</name>
<protein>
    <recommendedName>
        <fullName evidence="4">Cell wall protein</fullName>
    </recommendedName>
</protein>
<dbReference type="KEGG" id="cfj:CFIO01_06420"/>
<reference evidence="2 3" key="1">
    <citation type="submission" date="2014-02" db="EMBL/GenBank/DDBJ databases">
        <title>The genome sequence of Colletotrichum fioriniae PJ7.</title>
        <authorList>
            <person name="Baroncelli R."/>
            <person name="Thon M.R."/>
        </authorList>
    </citation>
    <scope>NUCLEOTIDE SEQUENCE [LARGE SCALE GENOMIC DNA]</scope>
    <source>
        <strain evidence="2 3">PJ7</strain>
    </source>
</reference>
<dbReference type="HOGENOM" id="CLU_114605_0_0_1"/>
<proteinExistence type="predicted"/>
<evidence type="ECO:0008006" key="4">
    <source>
        <dbReference type="Google" id="ProtNLM"/>
    </source>
</evidence>
<accession>A0A010S3B7</accession>
<evidence type="ECO:0000313" key="3">
    <source>
        <dbReference type="Proteomes" id="UP000020467"/>
    </source>
</evidence>
<comment type="caution">
    <text evidence="2">The sequence shown here is derived from an EMBL/GenBank/DDBJ whole genome shotgun (WGS) entry which is preliminary data.</text>
</comment>
<evidence type="ECO:0000256" key="1">
    <source>
        <dbReference type="SAM" id="SignalP"/>
    </source>
</evidence>
<gene>
    <name evidence="2" type="ORF">CFIO01_06420</name>
</gene>
<organism evidence="2 3">
    <name type="scientific">Colletotrichum fioriniae PJ7</name>
    <dbReference type="NCBI Taxonomy" id="1445577"/>
    <lineage>
        <taxon>Eukaryota</taxon>
        <taxon>Fungi</taxon>
        <taxon>Dikarya</taxon>
        <taxon>Ascomycota</taxon>
        <taxon>Pezizomycotina</taxon>
        <taxon>Sordariomycetes</taxon>
        <taxon>Hypocreomycetidae</taxon>
        <taxon>Glomerellales</taxon>
        <taxon>Glomerellaceae</taxon>
        <taxon>Colletotrichum</taxon>
        <taxon>Colletotrichum acutatum species complex</taxon>
    </lineage>
</organism>
<dbReference type="Proteomes" id="UP000020467">
    <property type="component" value="Unassembled WGS sequence"/>
</dbReference>
<dbReference type="EMBL" id="JARH01000575">
    <property type="protein sequence ID" value="EXF79098.1"/>
    <property type="molecule type" value="Genomic_DNA"/>
</dbReference>
<evidence type="ECO:0000313" key="2">
    <source>
        <dbReference type="EMBL" id="EXF79098.1"/>
    </source>
</evidence>
<dbReference type="eggNOG" id="ENOG502T4QS">
    <property type="taxonomic scope" value="Eukaryota"/>
</dbReference>
<keyword evidence="1" id="KW-0732">Signal</keyword>
<dbReference type="AlphaFoldDB" id="A0A010S3B7"/>
<keyword evidence="3" id="KW-1185">Reference proteome</keyword>
<feature type="chain" id="PRO_5001456969" description="Cell wall protein" evidence="1">
    <location>
        <begin position="19"/>
        <end position="200"/>
    </location>
</feature>
<feature type="signal peptide" evidence="1">
    <location>
        <begin position="1"/>
        <end position="18"/>
    </location>
</feature>
<sequence>MRFSSIIAGFAALSASSATPVPISFLPFGNLPSQSSTGASIIANLDTLQGSILKLTTTLNGLDYTTGNSLSANNIQKLPAVLLNTIGLNSASSSTLLDAKALTLALNSTDSTAIVNKLTNEIQPALKTVTDMLNKAKTSGIVALLTPLGQTDYLKLIQTNLGGLGTALSPYIDTTSQSGLTGVTATLNNLLKATVNVYTS</sequence>
<dbReference type="OrthoDB" id="4832195at2759"/>